<dbReference type="SUPFAM" id="SSF103473">
    <property type="entry name" value="MFS general substrate transporter"/>
    <property type="match status" value="1"/>
</dbReference>
<feature type="transmembrane region" description="Helical" evidence="4">
    <location>
        <begin position="114"/>
        <end position="138"/>
    </location>
</feature>
<feature type="transmembrane region" description="Helical" evidence="4">
    <location>
        <begin position="150"/>
        <end position="171"/>
    </location>
</feature>
<dbReference type="InterPro" id="IPR020846">
    <property type="entry name" value="MFS_dom"/>
</dbReference>
<feature type="transmembrane region" description="Helical" evidence="4">
    <location>
        <begin position="61"/>
        <end position="78"/>
    </location>
</feature>
<dbReference type="PANTHER" id="PTHR42910:SF1">
    <property type="entry name" value="MAJOR FACILITATOR SUPERFAMILY (MFS) PROFILE DOMAIN-CONTAINING PROTEIN"/>
    <property type="match status" value="1"/>
</dbReference>
<dbReference type="KEGG" id="cfus:CYFUS_009503"/>
<keyword evidence="2 4" id="KW-1133">Transmembrane helix</keyword>
<evidence type="ECO:0000313" key="7">
    <source>
        <dbReference type="Proteomes" id="UP000217257"/>
    </source>
</evidence>
<dbReference type="PANTHER" id="PTHR42910">
    <property type="entry name" value="TRANSPORTER SCO4007-RELATED"/>
    <property type="match status" value="1"/>
</dbReference>
<keyword evidence="1 4" id="KW-0812">Transmembrane</keyword>
<organism evidence="6 7">
    <name type="scientific">Cystobacter fuscus</name>
    <dbReference type="NCBI Taxonomy" id="43"/>
    <lineage>
        <taxon>Bacteria</taxon>
        <taxon>Pseudomonadati</taxon>
        <taxon>Myxococcota</taxon>
        <taxon>Myxococcia</taxon>
        <taxon>Myxococcales</taxon>
        <taxon>Cystobacterineae</taxon>
        <taxon>Archangiaceae</taxon>
        <taxon>Cystobacter</taxon>
    </lineage>
</organism>
<dbReference type="CDD" id="cd17324">
    <property type="entry name" value="MFS_NepI_like"/>
    <property type="match status" value="1"/>
</dbReference>
<feature type="domain" description="Major facilitator superfamily (MFS) profile" evidence="5">
    <location>
        <begin position="1"/>
        <end position="402"/>
    </location>
</feature>
<dbReference type="GO" id="GO:0022857">
    <property type="term" value="F:transmembrane transporter activity"/>
    <property type="evidence" value="ECO:0007669"/>
    <property type="project" value="InterPro"/>
</dbReference>
<keyword evidence="3 4" id="KW-0472">Membrane</keyword>
<evidence type="ECO:0000259" key="5">
    <source>
        <dbReference type="PROSITE" id="PS50850"/>
    </source>
</evidence>
<dbReference type="PROSITE" id="PS50850">
    <property type="entry name" value="MFS"/>
    <property type="match status" value="1"/>
</dbReference>
<dbReference type="Pfam" id="PF07690">
    <property type="entry name" value="MFS_1"/>
    <property type="match status" value="1"/>
</dbReference>
<accession>A0A250JKL5</accession>
<dbReference type="InterPro" id="IPR036259">
    <property type="entry name" value="MFS_trans_sf"/>
</dbReference>
<dbReference type="RefSeq" id="WP_232537242.1">
    <property type="nucleotide sequence ID" value="NZ_CP022098.1"/>
</dbReference>
<protein>
    <submittedName>
        <fullName evidence="6">Major facilitator superfamily (MFS1) transporter</fullName>
    </submittedName>
</protein>
<evidence type="ECO:0000256" key="3">
    <source>
        <dbReference type="ARBA" id="ARBA00023136"/>
    </source>
</evidence>
<sequence>MDTTATASTAVGTSTVPADMSRRLLWTLTAATVFAVGNIYYSQPLLGEIAQSFQQSASSTGTIPMLSQLGYVAGLLFLTPLGDVLEKRGLLVVLLVSAGLALLAAGLAPTFPLFLAACLGIGLTAVLVQILIPFVAVLSPPAERGRNLGTVLSAALIGVLVSRTLSGFVGAHLGWRGVFFVASGTMFALAVLLRLGLPRYESPTRLSYPRLLHSVWGLFRDLPELRAIALTGALMYAALSAFWASLAFYLESDTFRMGPETAGMFGLIGAAGALAANLTGRNVERIGARRLVRGSILLMLLAWMVFAGLGATWTGLIAGVLLLDLGAQTATVSNQTDLYRIHPAAQTRLNTIYKVFYYVGGACGSWLSTAAWEHFAWRGVCAVGAMFLLLAFAWERLRPAARATTVPGGLAHASGGRP</sequence>
<gene>
    <name evidence="6" type="ORF">CYFUS_009503</name>
</gene>
<dbReference type="Proteomes" id="UP000217257">
    <property type="component" value="Chromosome"/>
</dbReference>
<feature type="transmembrane region" description="Helical" evidence="4">
    <location>
        <begin position="177"/>
        <end position="197"/>
    </location>
</feature>
<feature type="transmembrane region" description="Helical" evidence="4">
    <location>
        <begin position="300"/>
        <end position="323"/>
    </location>
</feature>
<proteinExistence type="predicted"/>
<evidence type="ECO:0000256" key="1">
    <source>
        <dbReference type="ARBA" id="ARBA00022692"/>
    </source>
</evidence>
<evidence type="ECO:0000256" key="4">
    <source>
        <dbReference type="SAM" id="Phobius"/>
    </source>
</evidence>
<dbReference type="Gene3D" id="1.20.1250.20">
    <property type="entry name" value="MFS general substrate transporter like domains"/>
    <property type="match status" value="1"/>
</dbReference>
<feature type="transmembrane region" description="Helical" evidence="4">
    <location>
        <begin position="90"/>
        <end position="108"/>
    </location>
</feature>
<dbReference type="InterPro" id="IPR011701">
    <property type="entry name" value="MFS"/>
</dbReference>
<name>A0A250JKL5_9BACT</name>
<feature type="transmembrane region" description="Helical" evidence="4">
    <location>
        <begin position="375"/>
        <end position="394"/>
    </location>
</feature>
<evidence type="ECO:0000313" key="6">
    <source>
        <dbReference type="EMBL" id="ATB44022.1"/>
    </source>
</evidence>
<reference evidence="6 7" key="1">
    <citation type="submission" date="2017-06" db="EMBL/GenBank/DDBJ databases">
        <title>Sequencing and comparative analysis of myxobacterial genomes.</title>
        <authorList>
            <person name="Rupp O."/>
            <person name="Goesmann A."/>
            <person name="Sogaard-Andersen L."/>
        </authorList>
    </citation>
    <scope>NUCLEOTIDE SEQUENCE [LARGE SCALE GENOMIC DNA]</scope>
    <source>
        <strain evidence="6 7">DSM 52655</strain>
    </source>
</reference>
<dbReference type="EMBL" id="CP022098">
    <property type="protein sequence ID" value="ATB44022.1"/>
    <property type="molecule type" value="Genomic_DNA"/>
</dbReference>
<feature type="transmembrane region" description="Helical" evidence="4">
    <location>
        <begin position="227"/>
        <end position="250"/>
    </location>
</feature>
<dbReference type="AlphaFoldDB" id="A0A250JKL5"/>
<feature type="transmembrane region" description="Helical" evidence="4">
    <location>
        <begin position="262"/>
        <end position="279"/>
    </location>
</feature>
<evidence type="ECO:0000256" key="2">
    <source>
        <dbReference type="ARBA" id="ARBA00022989"/>
    </source>
</evidence>
<feature type="transmembrane region" description="Helical" evidence="4">
    <location>
        <begin position="24"/>
        <end position="41"/>
    </location>
</feature>